<evidence type="ECO:0000313" key="2">
    <source>
        <dbReference type="EMBL" id="KZT41841.1"/>
    </source>
</evidence>
<organism evidence="2 3">
    <name type="scientific">Sistotremastrum suecicum HHB10207 ss-3</name>
    <dbReference type="NCBI Taxonomy" id="1314776"/>
    <lineage>
        <taxon>Eukaryota</taxon>
        <taxon>Fungi</taxon>
        <taxon>Dikarya</taxon>
        <taxon>Basidiomycota</taxon>
        <taxon>Agaricomycotina</taxon>
        <taxon>Agaricomycetes</taxon>
        <taxon>Sistotremastrales</taxon>
        <taxon>Sistotremastraceae</taxon>
        <taxon>Sistotremastrum</taxon>
    </lineage>
</organism>
<sequence length="1041" mass="116518">MSRCHLPFINVWMRRPCVHQIMTKSSLHDRLLANRRVLCIYRSSQASDKSSSSRGWSLNHLLEVGRPDDQPTPHAVAETGFLVSVPLDADASDLDRSAVKASTSPYPHKSDEPNSNSATERNTHLVRSSPLKRATGGALPDEVHGIQSLFRFLSDPNPSSLHSAEEIQAIYTTAASKQHLHHLSSKAFTSLISFFGSIFILSSNDQTHQHIPLHLHPLASRLHDSAVTPCWAFVKKIFLDKRRLKRKLTAEDNFWLALSYLSTYNPSNALWITTSPAWLNLARCIRSCLPNPPIAAYIMELILHWRDEEHVKFLLRVLSGVLESTADFPPEYQRLWLRMMFLLGPSRPLVRELIQILQSRSDSTDRPMRQTPATSVPSVTRSTRPAASVSEYHQNLTSALFNPPVYDAADPVALLLNRALQDGLSFPDTVWQTIVAIALPFTVDTPDWHATNYISTSPPNPPSTLLHFVCSMAAFERLVLMKPPVVRAPSHQQALQEHFQSLWKYFQSTSEPAHTRLPTPMEMVIFLSFIRSVRSIPDGMTLFQSILLTLQRVRALHDAPLYPSVSLISTEIAITSVAHGARDWASIIYNLDLAGLSPTNSSMKEIASRVVSSFTPTSPHLAHNLYLSTAACDFRLPTTSVAGLFRQCLRDGYIEKAIVCVADQSVPELEVWKWLDRLMTALTIPVERSVNLDRNAAGLLGDALLRTVKCGIPEGREAIWQRGMLMTARNGNAGGIYRVVVEILRRWPDLLSHQFYATLIGILISQAKFTEALSLSKALPLSSERATIRLNAMERLALRGRSGPALQLWNFLSGSERRQASPTQRLLKAVRFNHRSISLVESLRVVALVHRIPNLDIRTVNLALTMLISCRRPVAAHGLLKALIDAEKIQPDVVTMNILMGSPFALKGRRYRNARQVKFVVRLFRDFLDTHTIIPDHISINILLKSVLRWKSVTSTQLRVLFDRCILGGYPSGRPPGSPLPLGSELSDSTPPLGGLGPPVSFEKNVRPLYRMFMAAFWVRGDRASARIVRRILANIERVGR</sequence>
<feature type="compositionally biased region" description="Low complexity" evidence="1">
    <location>
        <begin position="980"/>
        <end position="989"/>
    </location>
</feature>
<dbReference type="AlphaFoldDB" id="A0A166GN00"/>
<dbReference type="InterPro" id="IPR011990">
    <property type="entry name" value="TPR-like_helical_dom_sf"/>
</dbReference>
<evidence type="ECO:0000313" key="3">
    <source>
        <dbReference type="Proteomes" id="UP000076798"/>
    </source>
</evidence>
<proteinExistence type="predicted"/>
<dbReference type="Gene3D" id="1.25.40.10">
    <property type="entry name" value="Tetratricopeptide repeat domain"/>
    <property type="match status" value="1"/>
</dbReference>
<protein>
    <submittedName>
        <fullName evidence="2">Uncharacterized protein</fullName>
    </submittedName>
</protein>
<dbReference type="STRING" id="1314776.A0A166GN00"/>
<dbReference type="EMBL" id="KV428018">
    <property type="protein sequence ID" value="KZT41841.1"/>
    <property type="molecule type" value="Genomic_DNA"/>
</dbReference>
<dbReference type="OrthoDB" id="2565179at2759"/>
<feature type="region of interest" description="Disordered" evidence="1">
    <location>
        <begin position="361"/>
        <end position="381"/>
    </location>
</feature>
<evidence type="ECO:0000256" key="1">
    <source>
        <dbReference type="SAM" id="MobiDB-lite"/>
    </source>
</evidence>
<keyword evidence="3" id="KW-1185">Reference proteome</keyword>
<gene>
    <name evidence="2" type="ORF">SISSUDRAFT_1126203</name>
</gene>
<dbReference type="Proteomes" id="UP000076798">
    <property type="component" value="Unassembled WGS sequence"/>
</dbReference>
<feature type="compositionally biased region" description="Polar residues" evidence="1">
    <location>
        <begin position="371"/>
        <end position="381"/>
    </location>
</feature>
<reference evidence="2 3" key="1">
    <citation type="journal article" date="2016" name="Mol. Biol. Evol.">
        <title>Comparative Genomics of Early-Diverging Mushroom-Forming Fungi Provides Insights into the Origins of Lignocellulose Decay Capabilities.</title>
        <authorList>
            <person name="Nagy L.G."/>
            <person name="Riley R."/>
            <person name="Tritt A."/>
            <person name="Adam C."/>
            <person name="Daum C."/>
            <person name="Floudas D."/>
            <person name="Sun H."/>
            <person name="Yadav J.S."/>
            <person name="Pangilinan J."/>
            <person name="Larsson K.H."/>
            <person name="Matsuura K."/>
            <person name="Barry K."/>
            <person name="Labutti K."/>
            <person name="Kuo R."/>
            <person name="Ohm R.A."/>
            <person name="Bhattacharya S.S."/>
            <person name="Shirouzu T."/>
            <person name="Yoshinaga Y."/>
            <person name="Martin F.M."/>
            <person name="Grigoriev I.V."/>
            <person name="Hibbett D.S."/>
        </authorList>
    </citation>
    <scope>NUCLEOTIDE SEQUENCE [LARGE SCALE GENOMIC DNA]</scope>
    <source>
        <strain evidence="2 3">HHB10207 ss-3</strain>
    </source>
</reference>
<feature type="region of interest" description="Disordered" evidence="1">
    <location>
        <begin position="978"/>
        <end position="999"/>
    </location>
</feature>
<accession>A0A166GN00</accession>
<feature type="region of interest" description="Disordered" evidence="1">
    <location>
        <begin position="97"/>
        <end position="139"/>
    </location>
</feature>
<name>A0A166GN00_9AGAM</name>